<accession>A0A0S4JSR5</accession>
<evidence type="ECO:0000313" key="3">
    <source>
        <dbReference type="Proteomes" id="UP000051952"/>
    </source>
</evidence>
<evidence type="ECO:0000256" key="1">
    <source>
        <dbReference type="SAM" id="MobiDB-lite"/>
    </source>
</evidence>
<feature type="region of interest" description="Disordered" evidence="1">
    <location>
        <begin position="595"/>
        <end position="625"/>
    </location>
</feature>
<sequence length="948" mass="104766">MHQSVPLKAASAQPRSLCVSRLGHHQVHEAITASVGATEGPRRASTPSLMMPRRKEPLDQARHTRGTTPSSNNNSSSLPRRGDQNHQHSTFAASSKQILDALGGGCDDAYRGAHVLELRQWLLQRLSSSLSVSMMDNSSIRVHPAVAVGDDGRDSAPVAATQRRLTDADALALPFWSAWQKAQKRQQYRQKQQQPLKKEDHRTTRLSPPPSHMLSSWQTVRWLLFPAQQDEVGEGQHDHSDQQDSEHHPTTRDQQDELGGQEETEKMMLLPRDDVMMDRHRRTTSESREVSNTMIRMSLMPSAAELLRSAHKPIALLCQQLCRPPPVFLLAPQPQSSGDDDNNSDAGRGDNDDEVRDSHFYRQMQADDVHCREQDSLIAMFRLLYDAPRSSRRVNETVTAKLEPSTPLRITPSLVKYVWTMLLAVLSPPPTPTPALSSSLPSATDVSVEENGSQSAMWLEAVNNASCGIWDELVVKGEVKNVVGKPPSQQQQLPPPCQNVSSEDDDDDGRGASPPLQSSTVTAAPPATVAVPSVLLYRELTDDPKHAWYCCCTLWIFQLMNLSCVDAATTTSTAFTATTPADSFTTLLQWLQSSPSSSTAPPAADIGSSSSSKKQPDNISNPTLSLLPQKSRENLWRLLDSTISSSSSSQHSGVGDASQQNSAAARLAALRRGLHESLCIWLELITKIVALMERQERRTIAAPPSVAVFSITKIKLEQQQCHERVLRALVTAVLHPSYTISLNPISIGGPKVSATSTGSKKGFGTCTASTVPEVHSRTLTQLREAGERRGAREAEDRTRLRLMSWEESDRVSRSIILREASEEAMYVQRRMFHQRSSHREKKQQQGGDEVEAISNRTVASNATTPSLLPTTTRDANDVAAPRPLNATTTTTTDARQPFAAVSRILQSYEDAFEWRQRHRNRDDAIHGRKWAREVRALPVSAKVKTYFS</sequence>
<feature type="region of interest" description="Disordered" evidence="1">
    <location>
        <begin position="484"/>
        <end position="524"/>
    </location>
</feature>
<feature type="compositionally biased region" description="Low complexity" evidence="1">
    <location>
        <begin position="595"/>
        <end position="604"/>
    </location>
</feature>
<organism evidence="2 3">
    <name type="scientific">Bodo saltans</name>
    <name type="common">Flagellated protozoan</name>
    <dbReference type="NCBI Taxonomy" id="75058"/>
    <lineage>
        <taxon>Eukaryota</taxon>
        <taxon>Discoba</taxon>
        <taxon>Euglenozoa</taxon>
        <taxon>Kinetoplastea</taxon>
        <taxon>Metakinetoplastina</taxon>
        <taxon>Eubodonida</taxon>
        <taxon>Bodonidae</taxon>
        <taxon>Bodo</taxon>
    </lineage>
</organism>
<feature type="region of interest" description="Disordered" evidence="1">
    <location>
        <begin position="30"/>
        <end position="91"/>
    </location>
</feature>
<dbReference type="VEuPathDB" id="TriTrypDB:BSAL_40385"/>
<feature type="compositionally biased region" description="Basic and acidic residues" evidence="1">
    <location>
        <begin position="234"/>
        <end position="255"/>
    </location>
</feature>
<feature type="region of interest" description="Disordered" evidence="1">
    <location>
        <begin position="328"/>
        <end position="354"/>
    </location>
</feature>
<dbReference type="Proteomes" id="UP000051952">
    <property type="component" value="Unassembled WGS sequence"/>
</dbReference>
<feature type="compositionally biased region" description="Basic and acidic residues" evidence="1">
    <location>
        <begin position="53"/>
        <end position="62"/>
    </location>
</feature>
<feature type="region of interest" description="Disordered" evidence="1">
    <location>
        <begin position="833"/>
        <end position="890"/>
    </location>
</feature>
<feature type="compositionally biased region" description="Polar residues" evidence="1">
    <location>
        <begin position="607"/>
        <end position="625"/>
    </location>
</feature>
<keyword evidence="3" id="KW-1185">Reference proteome</keyword>
<name>A0A0S4JSR5_BODSA</name>
<feature type="region of interest" description="Disordered" evidence="1">
    <location>
        <begin position="231"/>
        <end position="270"/>
    </location>
</feature>
<evidence type="ECO:0000313" key="2">
    <source>
        <dbReference type="EMBL" id="CUG93024.1"/>
    </source>
</evidence>
<reference evidence="3" key="1">
    <citation type="submission" date="2015-09" db="EMBL/GenBank/DDBJ databases">
        <authorList>
            <consortium name="Pathogen Informatics"/>
        </authorList>
    </citation>
    <scope>NUCLEOTIDE SEQUENCE [LARGE SCALE GENOMIC DNA]</scope>
    <source>
        <strain evidence="3">Lake Konstanz</strain>
    </source>
</reference>
<gene>
    <name evidence="2" type="ORF">BSAL_40385</name>
</gene>
<dbReference type="EMBL" id="CYKH01002109">
    <property type="protein sequence ID" value="CUG93024.1"/>
    <property type="molecule type" value="Genomic_DNA"/>
</dbReference>
<feature type="compositionally biased region" description="Polar residues" evidence="1">
    <location>
        <begin position="854"/>
        <end position="873"/>
    </location>
</feature>
<dbReference type="AlphaFoldDB" id="A0A0S4JSR5"/>
<feature type="region of interest" description="Disordered" evidence="1">
    <location>
        <begin position="184"/>
        <end position="213"/>
    </location>
</feature>
<proteinExistence type="predicted"/>
<protein>
    <submittedName>
        <fullName evidence="2">Uncharacterized protein</fullName>
    </submittedName>
</protein>